<sequence>MSNPMVAYRVLIRAESNELTQALKEKAPPKAPGQWILALLDISCTDYYPVNQEPGIGLEARLLFASRLLEFVEQELDLPDPIVISRAYMKVARKAIEDGALQVPPSLHADAVVASMLQRFTFTRQQAVDVAETRRSRYLDALTAGLEEEEFLRAVCVDGASELVAITALLPTARWFQGKITDKTIADELNAWLDTYAELELGDAVAELLDRRNREQQ</sequence>
<protein>
    <submittedName>
        <fullName evidence="1">Uncharacterized protein</fullName>
    </submittedName>
</protein>
<gene>
    <name evidence="1" type="ORF">F9278_27700</name>
</gene>
<name>A0A5P8K7L1_9ACTN</name>
<dbReference type="EMBL" id="CP045096">
    <property type="protein sequence ID" value="QFQ99303.1"/>
    <property type="molecule type" value="Genomic_DNA"/>
</dbReference>
<dbReference type="KEGG" id="sphv:F9278_27700"/>
<accession>A0A5P8K7L1</accession>
<dbReference type="AlphaFoldDB" id="A0A5P8K7L1"/>
<evidence type="ECO:0000313" key="1">
    <source>
        <dbReference type="EMBL" id="QFQ99303.1"/>
    </source>
</evidence>
<organism evidence="1 2">
    <name type="scientific">Streptomyces phaeolivaceus</name>
    <dbReference type="NCBI Taxonomy" id="2653200"/>
    <lineage>
        <taxon>Bacteria</taxon>
        <taxon>Bacillati</taxon>
        <taxon>Actinomycetota</taxon>
        <taxon>Actinomycetes</taxon>
        <taxon>Kitasatosporales</taxon>
        <taxon>Streptomycetaceae</taxon>
        <taxon>Streptomyces</taxon>
    </lineage>
</organism>
<dbReference type="RefSeq" id="WP_152170725.1">
    <property type="nucleotide sequence ID" value="NZ_CP045096.1"/>
</dbReference>
<proteinExistence type="predicted"/>
<dbReference type="Proteomes" id="UP000327294">
    <property type="component" value="Chromosome"/>
</dbReference>
<keyword evidence="2" id="KW-1185">Reference proteome</keyword>
<reference evidence="1 2" key="1">
    <citation type="submission" date="2019-10" db="EMBL/GenBank/DDBJ databases">
        <title>Streptomyces sp. strain GY16 isolated from leaves of Broussonetia papyrifera.</title>
        <authorList>
            <person name="Mo P."/>
        </authorList>
    </citation>
    <scope>NUCLEOTIDE SEQUENCE [LARGE SCALE GENOMIC DNA]</scope>
    <source>
        <strain evidence="1 2">GY16</strain>
    </source>
</reference>
<evidence type="ECO:0000313" key="2">
    <source>
        <dbReference type="Proteomes" id="UP000327294"/>
    </source>
</evidence>